<dbReference type="EMBL" id="JAMWBK010000001">
    <property type="protein sequence ID" value="KAJ8908546.1"/>
    <property type="molecule type" value="Genomic_DNA"/>
</dbReference>
<gene>
    <name evidence="2" type="ORF">NDN08_005252</name>
</gene>
<reference evidence="2 3" key="1">
    <citation type="journal article" date="2023" name="Nat. Commun.">
        <title>Origin of minicircular mitochondrial genomes in red algae.</title>
        <authorList>
            <person name="Lee Y."/>
            <person name="Cho C.H."/>
            <person name="Lee Y.M."/>
            <person name="Park S.I."/>
            <person name="Yang J.H."/>
            <person name="West J.A."/>
            <person name="Bhattacharya D."/>
            <person name="Yoon H.S."/>
        </authorList>
    </citation>
    <scope>NUCLEOTIDE SEQUENCE [LARGE SCALE GENOMIC DNA]</scope>
    <source>
        <strain evidence="2 3">CCMP1338</strain>
        <tissue evidence="2">Whole cell</tissue>
    </source>
</reference>
<evidence type="ECO:0008006" key="4">
    <source>
        <dbReference type="Google" id="ProtNLM"/>
    </source>
</evidence>
<dbReference type="PANTHER" id="PTHR11034">
    <property type="entry name" value="N-MYC DOWNSTREAM REGULATED"/>
    <property type="match status" value="1"/>
</dbReference>
<dbReference type="Pfam" id="PF03096">
    <property type="entry name" value="Ndr"/>
    <property type="match status" value="1"/>
</dbReference>
<comment type="caution">
    <text evidence="2">The sequence shown here is derived from an EMBL/GenBank/DDBJ whole genome shotgun (WGS) entry which is preliminary data.</text>
</comment>
<accession>A0AAV8V547</accession>
<proteinExistence type="inferred from homology"/>
<dbReference type="InterPro" id="IPR029058">
    <property type="entry name" value="AB_hydrolase_fold"/>
</dbReference>
<dbReference type="Proteomes" id="UP001157974">
    <property type="component" value="Unassembled WGS sequence"/>
</dbReference>
<evidence type="ECO:0000256" key="1">
    <source>
        <dbReference type="ARBA" id="ARBA00005598"/>
    </source>
</evidence>
<dbReference type="InterPro" id="IPR004142">
    <property type="entry name" value="NDRG"/>
</dbReference>
<dbReference type="Gene3D" id="3.40.50.1820">
    <property type="entry name" value="alpha/beta hydrolase"/>
    <property type="match status" value="1"/>
</dbReference>
<protein>
    <recommendedName>
        <fullName evidence="4">Serine aminopeptidase S33 domain-containing protein</fullName>
    </recommendedName>
</protein>
<dbReference type="SUPFAM" id="SSF53474">
    <property type="entry name" value="alpha/beta-Hydrolases"/>
    <property type="match status" value="1"/>
</dbReference>
<evidence type="ECO:0000313" key="2">
    <source>
        <dbReference type="EMBL" id="KAJ8908546.1"/>
    </source>
</evidence>
<sequence>MLEPDIGLEDDVAGVDCGPLSGDLELEIDSGATDVLVGESSTRRVVEYVGRLRVTVVGEPDGRNRQAVVALHDICTNAVTCFGQFVDFCQSKNVKSFVGSVQYYVDAPGHEENAPTMPEGENWYTLEDIADELHKVVDRFQLKRILGLGVGAGARVLLDYASRYPGTVRGLILVSPVIHAASIPEWLTLTTSVRYTSYAGWNEQLKKRLLARWLSGEQLVEGNRVRVKYESALNRLNPFNTARLLSAYAKRKDISKTLSKLRFRALIITGTASQLYEDSLRAFASFDPSTTTIIELRGCGSLCLDEEKEKSAEAVKLYLEGLGAL</sequence>
<comment type="similarity">
    <text evidence="1">Belongs to the NDRG family.</text>
</comment>
<keyword evidence="3" id="KW-1185">Reference proteome</keyword>
<name>A0AAV8V547_9RHOD</name>
<organism evidence="2 3">
    <name type="scientific">Rhodosorus marinus</name>
    <dbReference type="NCBI Taxonomy" id="101924"/>
    <lineage>
        <taxon>Eukaryota</taxon>
        <taxon>Rhodophyta</taxon>
        <taxon>Stylonematophyceae</taxon>
        <taxon>Stylonematales</taxon>
        <taxon>Stylonemataceae</taxon>
        <taxon>Rhodosorus</taxon>
    </lineage>
</organism>
<evidence type="ECO:0000313" key="3">
    <source>
        <dbReference type="Proteomes" id="UP001157974"/>
    </source>
</evidence>
<dbReference type="AlphaFoldDB" id="A0AAV8V547"/>